<dbReference type="OrthoDB" id="4729724at2759"/>
<organism evidence="1 2">
    <name type="scientific">Didymella pomorum</name>
    <dbReference type="NCBI Taxonomy" id="749634"/>
    <lineage>
        <taxon>Eukaryota</taxon>
        <taxon>Fungi</taxon>
        <taxon>Dikarya</taxon>
        <taxon>Ascomycota</taxon>
        <taxon>Pezizomycotina</taxon>
        <taxon>Dothideomycetes</taxon>
        <taxon>Pleosporomycetidae</taxon>
        <taxon>Pleosporales</taxon>
        <taxon>Pleosporineae</taxon>
        <taxon>Didymellaceae</taxon>
        <taxon>Didymella</taxon>
    </lineage>
</organism>
<keyword evidence="2" id="KW-1185">Reference proteome</keyword>
<reference evidence="1" key="1">
    <citation type="submission" date="2022-10" db="EMBL/GenBank/DDBJ databases">
        <title>Tapping the CABI collections for fungal endophytes: first genome assemblies for Collariella, Neodidymelliopsis, Ascochyta clinopodiicola, Didymella pomorum, Didymosphaeria variabile, Neocosmospora piperis and Neocucurbitaria cava.</title>
        <authorList>
            <person name="Hill R."/>
        </authorList>
    </citation>
    <scope>NUCLEOTIDE SEQUENCE</scope>
    <source>
        <strain evidence="1">IMI 355091</strain>
    </source>
</reference>
<accession>A0A9W8ZCI0</accession>
<comment type="caution">
    <text evidence="1">The sequence shown here is derived from an EMBL/GenBank/DDBJ whole genome shotgun (WGS) entry which is preliminary data.</text>
</comment>
<gene>
    <name evidence="1" type="ORF">N0V91_007878</name>
</gene>
<protein>
    <submittedName>
        <fullName evidence="1">Uncharacterized protein</fullName>
    </submittedName>
</protein>
<dbReference type="EMBL" id="JAPEVA010000072">
    <property type="protein sequence ID" value="KAJ4401574.1"/>
    <property type="molecule type" value="Genomic_DNA"/>
</dbReference>
<name>A0A9W8ZCI0_9PLEO</name>
<dbReference type="Proteomes" id="UP001140510">
    <property type="component" value="Unassembled WGS sequence"/>
</dbReference>
<proteinExistence type="predicted"/>
<evidence type="ECO:0000313" key="2">
    <source>
        <dbReference type="Proteomes" id="UP001140510"/>
    </source>
</evidence>
<dbReference type="AlphaFoldDB" id="A0A9W8ZCI0"/>
<sequence length="170" mass="18791">MTRIFPGAIIIPDSVEARFEDDIRTQDLEFSLTYTTAQPYWVDGSNSHSVLGAGVAWQEDGQWFTASHPLGPADTGGGCGDAELFAIAATLGKARSRFAKFLELRQKLSALLDTITGQPSSVDDPSKAIADIRAVDEQIHVYQVLLVNEHDRRHKEKLEQKPLSEQLKQN</sequence>
<evidence type="ECO:0000313" key="1">
    <source>
        <dbReference type="EMBL" id="KAJ4401574.1"/>
    </source>
</evidence>